<proteinExistence type="predicted"/>
<dbReference type="Proteomes" id="UP000680067">
    <property type="component" value="Unassembled WGS sequence"/>
</dbReference>
<organism evidence="2 3">
    <name type="scientific">Undibacterium luofuense</name>
    <dbReference type="NCBI Taxonomy" id="2828733"/>
    <lineage>
        <taxon>Bacteria</taxon>
        <taxon>Pseudomonadati</taxon>
        <taxon>Pseudomonadota</taxon>
        <taxon>Betaproteobacteria</taxon>
        <taxon>Burkholderiales</taxon>
        <taxon>Oxalobacteraceae</taxon>
        <taxon>Undibacterium</taxon>
    </lineage>
</organism>
<keyword evidence="3" id="KW-1185">Reference proteome</keyword>
<dbReference type="SUPFAM" id="SSF53474">
    <property type="entry name" value="alpha/beta-Hydrolases"/>
    <property type="match status" value="2"/>
</dbReference>
<evidence type="ECO:0000259" key="1">
    <source>
        <dbReference type="Pfam" id="PF12146"/>
    </source>
</evidence>
<reference evidence="2" key="1">
    <citation type="submission" date="2021-04" db="EMBL/GenBank/DDBJ databases">
        <title>novel species isolated from subtropical streams in China.</title>
        <authorList>
            <person name="Lu H."/>
        </authorList>
    </citation>
    <scope>NUCLEOTIDE SEQUENCE</scope>
    <source>
        <strain evidence="2">LFS511W</strain>
    </source>
</reference>
<dbReference type="PANTHER" id="PTHR43265">
    <property type="entry name" value="ESTERASE ESTD"/>
    <property type="match status" value="1"/>
</dbReference>
<gene>
    <name evidence="2" type="ORF">KDM89_08515</name>
</gene>
<protein>
    <submittedName>
        <fullName evidence="2">Alpha/beta hydrolase</fullName>
    </submittedName>
</protein>
<dbReference type="InterPro" id="IPR022742">
    <property type="entry name" value="Hydrolase_4"/>
</dbReference>
<dbReference type="PANTHER" id="PTHR43265:SF1">
    <property type="entry name" value="ESTERASE ESTD"/>
    <property type="match status" value="1"/>
</dbReference>
<dbReference type="AlphaFoldDB" id="A0A941DNU5"/>
<dbReference type="Pfam" id="PF12146">
    <property type="entry name" value="Hydrolase_4"/>
    <property type="match status" value="1"/>
</dbReference>
<name>A0A941DNU5_9BURK</name>
<evidence type="ECO:0000313" key="2">
    <source>
        <dbReference type="EMBL" id="MBR7782181.1"/>
    </source>
</evidence>
<dbReference type="EMBL" id="JAGSPN010000005">
    <property type="protein sequence ID" value="MBR7782181.1"/>
    <property type="molecule type" value="Genomic_DNA"/>
</dbReference>
<feature type="domain" description="Serine aminopeptidase S33" evidence="1">
    <location>
        <begin position="330"/>
        <end position="431"/>
    </location>
</feature>
<sequence>MTTMFHPPAAQAFWLGDSAAPMLAHYHPAQHNSKLSRRCGVVLCAPFGHEYMVSYLSLRMLAARLSAAGFDVLSFDYQHTGDAADISTAQIAAWQDNIRTAAGWLREQAQVQHLCLAGLRFGALLAASVSDACRADALLLCAPVISGRAYARELQVLRNMGLPPEVLETLSDEELTGYVFPAETRSAMAALDLKKMAVPACPVLLLSRDDIEGQEAALAAQWQQQHDAVFFSALPGYQAMMQVDAHSSVVPHAMWQHCTDWLSGLFPETHAAIAAPKLPSSASEAQWLQDAMTIREQIVHFDGMEGVLSLPQQPNTQKPAVILCNIGANHRTGNHRLYVKLARTLIQQGFTVLRFDKSGIGYSHATAAGNHNDVHAADGVADIRAAMDFLEQQGYQEFVLGGLCSGAYFAYSTSLADKRICGLMLMNQLVYAWNPEETIEQRRQTSIKSSSFYVKALRDPATWKRLFSGDIRFGLIFSKLTARILKRLAAIAHKLTENWLPISFLLSPEARHLRAFCAQGRHVLMVMDAGDASVDLMTEKFGRHAALLRRSNRFDLWILRGADHTFTPLHAQQKVISYLTKQLQQRFGDSAA</sequence>
<dbReference type="InterPro" id="IPR029058">
    <property type="entry name" value="AB_hydrolase_fold"/>
</dbReference>
<dbReference type="GO" id="GO:0052689">
    <property type="term" value="F:carboxylic ester hydrolase activity"/>
    <property type="evidence" value="ECO:0007669"/>
    <property type="project" value="TreeGrafter"/>
</dbReference>
<dbReference type="Gene3D" id="3.40.50.1820">
    <property type="entry name" value="alpha/beta hydrolase"/>
    <property type="match status" value="2"/>
</dbReference>
<dbReference type="InterPro" id="IPR053145">
    <property type="entry name" value="AB_hydrolase_Est10"/>
</dbReference>
<keyword evidence="2" id="KW-0378">Hydrolase</keyword>
<evidence type="ECO:0000313" key="3">
    <source>
        <dbReference type="Proteomes" id="UP000680067"/>
    </source>
</evidence>
<comment type="caution">
    <text evidence="2">The sequence shown here is derived from an EMBL/GenBank/DDBJ whole genome shotgun (WGS) entry which is preliminary data.</text>
</comment>
<accession>A0A941DNU5</accession>